<dbReference type="Proteomes" id="UP000489600">
    <property type="component" value="Unassembled WGS sequence"/>
</dbReference>
<accession>A0A565AVQ9</accession>
<dbReference type="EMBL" id="CABITT030000001">
    <property type="protein sequence ID" value="VVA93143.1"/>
    <property type="molecule type" value="Genomic_DNA"/>
</dbReference>
<gene>
    <name evidence="2" type="ORF">ANE_LOCUS3588</name>
</gene>
<dbReference type="AlphaFoldDB" id="A0A565AVQ9"/>
<evidence type="ECO:0000256" key="1">
    <source>
        <dbReference type="SAM" id="MobiDB-lite"/>
    </source>
</evidence>
<organism evidence="2 3">
    <name type="scientific">Arabis nemorensis</name>
    <dbReference type="NCBI Taxonomy" id="586526"/>
    <lineage>
        <taxon>Eukaryota</taxon>
        <taxon>Viridiplantae</taxon>
        <taxon>Streptophyta</taxon>
        <taxon>Embryophyta</taxon>
        <taxon>Tracheophyta</taxon>
        <taxon>Spermatophyta</taxon>
        <taxon>Magnoliopsida</taxon>
        <taxon>eudicotyledons</taxon>
        <taxon>Gunneridae</taxon>
        <taxon>Pentapetalae</taxon>
        <taxon>rosids</taxon>
        <taxon>malvids</taxon>
        <taxon>Brassicales</taxon>
        <taxon>Brassicaceae</taxon>
        <taxon>Arabideae</taxon>
        <taxon>Arabis</taxon>
    </lineage>
</organism>
<evidence type="ECO:0000313" key="2">
    <source>
        <dbReference type="EMBL" id="VVA93143.1"/>
    </source>
</evidence>
<feature type="compositionally biased region" description="Low complexity" evidence="1">
    <location>
        <begin position="9"/>
        <end position="23"/>
    </location>
</feature>
<comment type="caution">
    <text evidence="2">The sequence shown here is derived from an EMBL/GenBank/DDBJ whole genome shotgun (WGS) entry which is preliminary data.</text>
</comment>
<keyword evidence="3" id="KW-1185">Reference proteome</keyword>
<proteinExistence type="predicted"/>
<sequence length="59" mass="6293">METMKEEPAQGNSADSAAAAGGTTQSMMVKAIDSGDGRSKDFFRREVVKVLMEVVTRIG</sequence>
<evidence type="ECO:0000313" key="3">
    <source>
        <dbReference type="Proteomes" id="UP000489600"/>
    </source>
</evidence>
<protein>
    <submittedName>
        <fullName evidence="2">Uncharacterized protein</fullName>
    </submittedName>
</protein>
<feature type="region of interest" description="Disordered" evidence="1">
    <location>
        <begin position="1"/>
        <end position="23"/>
    </location>
</feature>
<reference evidence="2" key="1">
    <citation type="submission" date="2019-07" db="EMBL/GenBank/DDBJ databases">
        <authorList>
            <person name="Dittberner H."/>
        </authorList>
    </citation>
    <scope>NUCLEOTIDE SEQUENCE [LARGE SCALE GENOMIC DNA]</scope>
</reference>
<name>A0A565AVQ9_9BRAS</name>